<evidence type="ECO:0000259" key="1">
    <source>
        <dbReference type="Pfam" id="PF09995"/>
    </source>
</evidence>
<evidence type="ECO:0000313" key="2">
    <source>
        <dbReference type="EMBL" id="GAB48296.1"/>
    </source>
</evidence>
<feature type="domain" description="ER-bound oxygenase mpaB/mpaB'/Rubber oxygenase catalytic" evidence="1">
    <location>
        <begin position="61"/>
        <end position="280"/>
    </location>
</feature>
<dbReference type="AlphaFoldDB" id="H5URD8"/>
<dbReference type="RefSeq" id="WP_009482194.1">
    <property type="nucleotide sequence ID" value="NZ_BAFE01000051.1"/>
</dbReference>
<protein>
    <recommendedName>
        <fullName evidence="1">ER-bound oxygenase mpaB/mpaB'/Rubber oxygenase catalytic domain-containing protein</fullName>
    </recommendedName>
</protein>
<accession>H5URD8</accession>
<comment type="caution">
    <text evidence="2">The sequence shown here is derived from an EMBL/GenBank/DDBJ whole genome shotgun (WGS) entry which is preliminary data.</text>
</comment>
<dbReference type="EMBL" id="BAFE01000051">
    <property type="protein sequence ID" value="GAB48296.1"/>
    <property type="molecule type" value="Genomic_DNA"/>
</dbReference>
<dbReference type="PANTHER" id="PTHR36151">
    <property type="entry name" value="BLR2777 PROTEIN"/>
    <property type="match status" value="1"/>
</dbReference>
<reference evidence="2 3" key="1">
    <citation type="submission" date="2012-02" db="EMBL/GenBank/DDBJ databases">
        <title>Whole genome shotgun sequence of Mobilicoccus pelagius NBRC 104925.</title>
        <authorList>
            <person name="Yoshida Y."/>
            <person name="Hosoyama A."/>
            <person name="Tsuchikane K."/>
            <person name="Katsumata H."/>
            <person name="Yamazaki S."/>
            <person name="Fujita N."/>
        </authorList>
    </citation>
    <scope>NUCLEOTIDE SEQUENCE [LARGE SCALE GENOMIC DNA]</scope>
    <source>
        <strain evidence="2 3">NBRC 104925</strain>
    </source>
</reference>
<evidence type="ECO:0000313" key="3">
    <source>
        <dbReference type="Proteomes" id="UP000004367"/>
    </source>
</evidence>
<dbReference type="OrthoDB" id="108890at2"/>
<dbReference type="STRING" id="1089455.MOPEL_071_00110"/>
<dbReference type="Proteomes" id="UP000004367">
    <property type="component" value="Unassembled WGS sequence"/>
</dbReference>
<dbReference type="eggNOG" id="COG3662">
    <property type="taxonomic scope" value="Bacteria"/>
</dbReference>
<name>H5URD8_9MICO</name>
<organism evidence="2 3">
    <name type="scientific">Mobilicoccus pelagius NBRC 104925</name>
    <dbReference type="NCBI Taxonomy" id="1089455"/>
    <lineage>
        <taxon>Bacteria</taxon>
        <taxon>Bacillati</taxon>
        <taxon>Actinomycetota</taxon>
        <taxon>Actinomycetes</taxon>
        <taxon>Micrococcales</taxon>
        <taxon>Dermatophilaceae</taxon>
        <taxon>Mobilicoccus</taxon>
    </lineage>
</organism>
<proteinExistence type="predicted"/>
<dbReference type="PANTHER" id="PTHR36151:SF3">
    <property type="entry name" value="ER-BOUND OXYGENASE MPAB_MPAB'_RUBBER OXYGENASE CATALYTIC DOMAIN-CONTAINING PROTEIN"/>
    <property type="match status" value="1"/>
</dbReference>
<sequence length="305" mass="33196">MASLPALAVDQARSLSRAAQNKLGHALRDRVAGEDAPAAARRIWQTPGLRWFTEDDPIWIVNQDAAMFPGGITSLLLQSLHPGAMAGVAGHSGYKGDPWGRLQRTSTYLATVTFGTIEHAQEAIAHVRGIHERVRGKDHRGRPYRASDPHLLRWVHIAENWSFLTAHQNFSDRPLTPAQADTFVDQTRVSGELLGATDLPRTVAELEAQIEGYRPELEASPAAKDAAQFLLREPPLPLAAKPGYALLAAGGVALLPPWAREELGIPLPRLVRPLAHGAGRFGVAAVRWGMAGLDDDERLRHGDTH</sequence>
<dbReference type="InterPro" id="IPR018713">
    <property type="entry name" value="MPAB/Lcp_cat_dom"/>
</dbReference>
<keyword evidence="3" id="KW-1185">Reference proteome</keyword>
<dbReference type="Pfam" id="PF09995">
    <property type="entry name" value="MPAB_Lcp_cat"/>
    <property type="match status" value="1"/>
</dbReference>
<dbReference type="GO" id="GO:0016491">
    <property type="term" value="F:oxidoreductase activity"/>
    <property type="evidence" value="ECO:0007669"/>
    <property type="project" value="InterPro"/>
</dbReference>
<gene>
    <name evidence="2" type="ORF">MOPEL_071_00110</name>
</gene>